<name>A0A7R9KUU3_9ACAR</name>
<dbReference type="InterPro" id="IPR043539">
    <property type="entry name" value="Grb2-like"/>
</dbReference>
<feature type="compositionally biased region" description="Low complexity" evidence="5">
    <location>
        <begin position="30"/>
        <end position="41"/>
    </location>
</feature>
<organism evidence="8">
    <name type="scientific">Medioppia subpectinata</name>
    <dbReference type="NCBI Taxonomy" id="1979941"/>
    <lineage>
        <taxon>Eukaryota</taxon>
        <taxon>Metazoa</taxon>
        <taxon>Ecdysozoa</taxon>
        <taxon>Arthropoda</taxon>
        <taxon>Chelicerata</taxon>
        <taxon>Arachnida</taxon>
        <taxon>Acari</taxon>
        <taxon>Acariformes</taxon>
        <taxon>Sarcoptiformes</taxon>
        <taxon>Oribatida</taxon>
        <taxon>Brachypylina</taxon>
        <taxon>Oppioidea</taxon>
        <taxon>Oppiidae</taxon>
        <taxon>Medioppia</taxon>
    </lineage>
</organism>
<keyword evidence="2 3" id="KW-0727">SH2 domain</keyword>
<feature type="domain" description="SH2" evidence="6">
    <location>
        <begin position="116"/>
        <end position="158"/>
    </location>
</feature>
<evidence type="ECO:0000256" key="5">
    <source>
        <dbReference type="SAM" id="MobiDB-lite"/>
    </source>
</evidence>
<sequence length="158" mass="18109">MGNCINGNARRPQRGLPSIPSRHYEATNGSTYSSTYSSTKSVSRKASNGPKQKIVIALYSYEGRDEGELSFEKGDKLVIIDDKEPDWWLAKRITSDRAGYIPMNFVVMNIIETEEWFFSKTSRREAEKLLLLDDYPRGTFLVRDSEQKAGLYKHIIYT</sequence>
<dbReference type="SMART" id="SM00326">
    <property type="entry name" value="SH3"/>
    <property type="match status" value="1"/>
</dbReference>
<evidence type="ECO:0000259" key="6">
    <source>
        <dbReference type="PROSITE" id="PS50001"/>
    </source>
</evidence>
<dbReference type="PROSITE" id="PS50001">
    <property type="entry name" value="SH2"/>
    <property type="match status" value="1"/>
</dbReference>
<evidence type="ECO:0000256" key="4">
    <source>
        <dbReference type="PROSITE-ProRule" id="PRU00192"/>
    </source>
</evidence>
<reference evidence="8" key="1">
    <citation type="submission" date="2020-11" db="EMBL/GenBank/DDBJ databases">
        <authorList>
            <person name="Tran Van P."/>
        </authorList>
    </citation>
    <scope>NUCLEOTIDE SEQUENCE</scope>
</reference>
<keyword evidence="9" id="KW-1185">Reference proteome</keyword>
<dbReference type="InterPro" id="IPR036028">
    <property type="entry name" value="SH3-like_dom_sf"/>
</dbReference>
<evidence type="ECO:0000313" key="9">
    <source>
        <dbReference type="Proteomes" id="UP000759131"/>
    </source>
</evidence>
<feature type="region of interest" description="Disordered" evidence="5">
    <location>
        <begin position="1"/>
        <end position="48"/>
    </location>
</feature>
<gene>
    <name evidence="8" type="ORF">OSB1V03_LOCUS9065</name>
</gene>
<evidence type="ECO:0000259" key="7">
    <source>
        <dbReference type="PROSITE" id="PS50002"/>
    </source>
</evidence>
<dbReference type="PRINTS" id="PR00452">
    <property type="entry name" value="SH3DOMAIN"/>
</dbReference>
<dbReference type="InterPro" id="IPR000980">
    <property type="entry name" value="SH2"/>
</dbReference>
<dbReference type="Proteomes" id="UP000759131">
    <property type="component" value="Unassembled WGS sequence"/>
</dbReference>
<dbReference type="Pfam" id="PF00017">
    <property type="entry name" value="SH2"/>
    <property type="match status" value="1"/>
</dbReference>
<dbReference type="PRINTS" id="PR00401">
    <property type="entry name" value="SH2DOMAIN"/>
</dbReference>
<dbReference type="AlphaFoldDB" id="A0A7R9KUU3"/>
<proteinExistence type="predicted"/>
<dbReference type="SUPFAM" id="SSF55550">
    <property type="entry name" value="SH2 domain"/>
    <property type="match status" value="1"/>
</dbReference>
<dbReference type="Gene3D" id="3.30.505.10">
    <property type="entry name" value="SH2 domain"/>
    <property type="match status" value="1"/>
</dbReference>
<evidence type="ECO:0000256" key="2">
    <source>
        <dbReference type="ARBA" id="ARBA00022999"/>
    </source>
</evidence>
<dbReference type="InterPro" id="IPR001452">
    <property type="entry name" value="SH3_domain"/>
</dbReference>
<dbReference type="InterPro" id="IPR036860">
    <property type="entry name" value="SH2_dom_sf"/>
</dbReference>
<dbReference type="Pfam" id="PF00018">
    <property type="entry name" value="SH3_1"/>
    <property type="match status" value="1"/>
</dbReference>
<dbReference type="OrthoDB" id="5983572at2759"/>
<dbReference type="GO" id="GO:0048468">
    <property type="term" value="P:cell development"/>
    <property type="evidence" value="ECO:0007669"/>
    <property type="project" value="UniProtKB-ARBA"/>
</dbReference>
<dbReference type="CDD" id="cd11845">
    <property type="entry name" value="SH3_Src_like"/>
    <property type="match status" value="1"/>
</dbReference>
<feature type="domain" description="SH3" evidence="7">
    <location>
        <begin position="50"/>
        <end position="111"/>
    </location>
</feature>
<protein>
    <submittedName>
        <fullName evidence="8">Uncharacterized protein</fullName>
    </submittedName>
</protein>
<dbReference type="EMBL" id="OC860502">
    <property type="protein sequence ID" value="CAD7628644.1"/>
    <property type="molecule type" value="Genomic_DNA"/>
</dbReference>
<evidence type="ECO:0000256" key="3">
    <source>
        <dbReference type="PROSITE-ProRule" id="PRU00191"/>
    </source>
</evidence>
<accession>A0A7R9KUU3</accession>
<dbReference type="PANTHER" id="PTHR46037">
    <property type="entry name" value="PROTEIN ENHANCER OF SEVENLESS 2B"/>
    <property type="match status" value="1"/>
</dbReference>
<dbReference type="PROSITE" id="PS50002">
    <property type="entry name" value="SH3"/>
    <property type="match status" value="1"/>
</dbReference>
<dbReference type="SUPFAM" id="SSF50044">
    <property type="entry name" value="SH3-domain"/>
    <property type="match status" value="1"/>
</dbReference>
<keyword evidence="1 4" id="KW-0728">SH3 domain</keyword>
<dbReference type="Gene3D" id="2.30.30.40">
    <property type="entry name" value="SH3 Domains"/>
    <property type="match status" value="1"/>
</dbReference>
<evidence type="ECO:0000313" key="8">
    <source>
        <dbReference type="EMBL" id="CAD7628644.1"/>
    </source>
</evidence>
<dbReference type="EMBL" id="CAJPIZ010005927">
    <property type="protein sequence ID" value="CAG2109074.1"/>
    <property type="molecule type" value="Genomic_DNA"/>
</dbReference>
<evidence type="ECO:0000256" key="1">
    <source>
        <dbReference type="ARBA" id="ARBA00022443"/>
    </source>
</evidence>